<dbReference type="InterPro" id="IPR015424">
    <property type="entry name" value="PyrdxlP-dep_Trfase"/>
</dbReference>
<dbReference type="Gene3D" id="3.90.1150.10">
    <property type="entry name" value="Aspartate Aminotransferase, domain 1"/>
    <property type="match status" value="1"/>
</dbReference>
<comment type="caution">
    <text evidence="1">The sequence shown here is derived from an EMBL/GenBank/DDBJ whole genome shotgun (WGS) entry which is preliminary data.</text>
</comment>
<evidence type="ECO:0000313" key="1">
    <source>
        <dbReference type="EMBL" id="KAF7567663.1"/>
    </source>
</evidence>
<dbReference type="RefSeq" id="XP_065960501.1">
    <property type="nucleotide sequence ID" value="XM_066109579.1"/>
</dbReference>
<name>A0A5M9L189_9PLEO</name>
<reference evidence="1" key="1">
    <citation type="journal article" date="2018" name="BMC Genomics">
        <title>Comparative genomics of the wheat fungal pathogen Pyrenophora tritici-repentis reveals chromosomal variations and genome plasticity.</title>
        <authorList>
            <person name="Moolhuijzen P."/>
            <person name="See P.T."/>
            <person name="Hane J.K."/>
            <person name="Shi G."/>
            <person name="Liu Z."/>
            <person name="Oliver R.P."/>
            <person name="Moffat C.S."/>
        </authorList>
    </citation>
    <scope>NUCLEOTIDE SEQUENCE [LARGE SCALE GENOMIC DNA]</scope>
    <source>
        <strain evidence="1">M4</strain>
    </source>
</reference>
<dbReference type="Gene3D" id="3.40.640.10">
    <property type="entry name" value="Type I PLP-dependent aspartate aminotransferase-like (Major domain)"/>
    <property type="match status" value="1"/>
</dbReference>
<dbReference type="InterPro" id="IPR015421">
    <property type="entry name" value="PyrdxlP-dep_Trfase_major"/>
</dbReference>
<dbReference type="SUPFAM" id="SSF53383">
    <property type="entry name" value="PLP-dependent transferases"/>
    <property type="match status" value="1"/>
</dbReference>
<sequence>MATKAMLTAWIQGQKLKAPQMKNAAVFQRNLEEALDVRRTDHALFTPNISAWKSGEGVDFCSNDILHLGSTGQIRAAFEKELASHPDYNLYSDGVRMLDGNYEYIQQVEREIAEFQRPRPL</sequence>
<gene>
    <name evidence="1" type="ORF">PtrM4_142540</name>
</gene>
<dbReference type="GeneID" id="6350290"/>
<accession>A0A5M9L189</accession>
<dbReference type="EMBL" id="NQIK02000008">
    <property type="protein sequence ID" value="KAF7567663.1"/>
    <property type="molecule type" value="Genomic_DNA"/>
</dbReference>
<organism evidence="1 2">
    <name type="scientific">Pyrenophora tritici-repentis</name>
    <dbReference type="NCBI Taxonomy" id="45151"/>
    <lineage>
        <taxon>Eukaryota</taxon>
        <taxon>Fungi</taxon>
        <taxon>Dikarya</taxon>
        <taxon>Ascomycota</taxon>
        <taxon>Pezizomycotina</taxon>
        <taxon>Dothideomycetes</taxon>
        <taxon>Pleosporomycetidae</taxon>
        <taxon>Pleosporales</taxon>
        <taxon>Pleosporineae</taxon>
        <taxon>Pleosporaceae</taxon>
        <taxon>Pyrenophora</taxon>
    </lineage>
</organism>
<dbReference type="Proteomes" id="UP000245464">
    <property type="component" value="Chromosome 8"/>
</dbReference>
<dbReference type="InterPro" id="IPR015422">
    <property type="entry name" value="PyrdxlP-dep_Trfase_small"/>
</dbReference>
<protein>
    <submittedName>
        <fullName evidence="1">Uncharacterized protein</fullName>
    </submittedName>
</protein>
<evidence type="ECO:0000313" key="2">
    <source>
        <dbReference type="Proteomes" id="UP000245464"/>
    </source>
</evidence>
<dbReference type="KEGG" id="ptrr:6350290"/>
<proteinExistence type="predicted"/>
<dbReference type="AlphaFoldDB" id="A0A5M9L189"/>